<dbReference type="SUPFAM" id="SSF51735">
    <property type="entry name" value="NAD(P)-binding Rossmann-fold domains"/>
    <property type="match status" value="1"/>
</dbReference>
<dbReference type="InterPro" id="IPR036291">
    <property type="entry name" value="NAD(P)-bd_dom_sf"/>
</dbReference>
<dbReference type="Pfam" id="PF00743">
    <property type="entry name" value="FMO-like"/>
    <property type="match status" value="2"/>
</dbReference>
<evidence type="ECO:0000256" key="5">
    <source>
        <dbReference type="ARBA" id="ARBA00022857"/>
    </source>
</evidence>
<dbReference type="FunFam" id="3.50.50.60:FF:000138">
    <property type="entry name" value="Flavin-containing monooxygenase"/>
    <property type="match status" value="1"/>
</dbReference>
<dbReference type="InterPro" id="IPR036188">
    <property type="entry name" value="FAD/NAD-bd_sf"/>
</dbReference>
<comment type="caution">
    <text evidence="9">The sequence shown here is derived from an EMBL/GenBank/DDBJ whole genome shotgun (WGS) entry which is preliminary data.</text>
</comment>
<accession>A0A5B7FXU6</accession>
<evidence type="ECO:0000256" key="4">
    <source>
        <dbReference type="ARBA" id="ARBA00022827"/>
    </source>
</evidence>
<dbReference type="OrthoDB" id="66881at2759"/>
<keyword evidence="10" id="KW-1185">Reference proteome</keyword>
<comment type="similarity">
    <text evidence="2 8">Belongs to the FMO family.</text>
</comment>
<dbReference type="Gene3D" id="3.50.50.60">
    <property type="entry name" value="FAD/NAD(P)-binding domain"/>
    <property type="match status" value="1"/>
</dbReference>
<sequence length="288" mass="32641">METRGVGTVIGPWRHLEAVPGRWQRSKRFSSPFKTDLPAVLMAFPDFKFPEGESFMHHTTVLKYLEDYACHFSLLTSIKFGHRVEEVSPAAAHDGQMSWRVTVRDLSTDLTHVTTCWALFICNGHFSEPNFPEIEGIEKYRGQRLHSHDYREPSAFLDRRVMVLGAGASGLDIGLEIAKVFLSHKFPIVIPSEFPNTLRQVRAVVTANETGFVLTDGTHVEADVILYCTGYKYKFPFLTGECGVEVKDNHVHNLHKHIINIRYPTMGFIGLPSRVIVFPLVNYQVSSH</sequence>
<dbReference type="InterPro" id="IPR020946">
    <property type="entry name" value="Flavin_mOase-like"/>
</dbReference>
<evidence type="ECO:0000256" key="1">
    <source>
        <dbReference type="ARBA" id="ARBA00001974"/>
    </source>
</evidence>
<evidence type="ECO:0000313" key="9">
    <source>
        <dbReference type="EMBL" id="MPC50247.1"/>
    </source>
</evidence>
<keyword evidence="7 8" id="KW-0503">Monooxygenase</keyword>
<dbReference type="AlphaFoldDB" id="A0A5B7FXU6"/>
<dbReference type="GO" id="GO:0050660">
    <property type="term" value="F:flavin adenine dinucleotide binding"/>
    <property type="evidence" value="ECO:0007669"/>
    <property type="project" value="InterPro"/>
</dbReference>
<dbReference type="GO" id="GO:0050661">
    <property type="term" value="F:NADP binding"/>
    <property type="evidence" value="ECO:0007669"/>
    <property type="project" value="InterPro"/>
</dbReference>
<keyword evidence="5" id="KW-0521">NADP</keyword>
<dbReference type="EMBL" id="VSRR010009380">
    <property type="protein sequence ID" value="MPC50247.1"/>
    <property type="molecule type" value="Genomic_DNA"/>
</dbReference>
<dbReference type="InterPro" id="IPR050346">
    <property type="entry name" value="FMO-like"/>
</dbReference>
<name>A0A5B7FXU6_PORTR</name>
<organism evidence="9 10">
    <name type="scientific">Portunus trituberculatus</name>
    <name type="common">Swimming crab</name>
    <name type="synonym">Neptunus trituberculatus</name>
    <dbReference type="NCBI Taxonomy" id="210409"/>
    <lineage>
        <taxon>Eukaryota</taxon>
        <taxon>Metazoa</taxon>
        <taxon>Ecdysozoa</taxon>
        <taxon>Arthropoda</taxon>
        <taxon>Crustacea</taxon>
        <taxon>Multicrustacea</taxon>
        <taxon>Malacostraca</taxon>
        <taxon>Eumalacostraca</taxon>
        <taxon>Eucarida</taxon>
        <taxon>Decapoda</taxon>
        <taxon>Pleocyemata</taxon>
        <taxon>Brachyura</taxon>
        <taxon>Eubrachyura</taxon>
        <taxon>Portunoidea</taxon>
        <taxon>Portunidae</taxon>
        <taxon>Portuninae</taxon>
        <taxon>Portunus</taxon>
    </lineage>
</organism>
<reference evidence="9 10" key="1">
    <citation type="submission" date="2019-05" db="EMBL/GenBank/DDBJ databases">
        <title>Another draft genome of Portunus trituberculatus and its Hox gene families provides insights of decapod evolution.</title>
        <authorList>
            <person name="Jeong J.-H."/>
            <person name="Song I."/>
            <person name="Kim S."/>
            <person name="Choi T."/>
            <person name="Kim D."/>
            <person name="Ryu S."/>
            <person name="Kim W."/>
        </authorList>
    </citation>
    <scope>NUCLEOTIDE SEQUENCE [LARGE SCALE GENOMIC DNA]</scope>
    <source>
        <tissue evidence="9">Muscle</tissue>
    </source>
</reference>
<evidence type="ECO:0000256" key="6">
    <source>
        <dbReference type="ARBA" id="ARBA00023002"/>
    </source>
</evidence>
<keyword evidence="3 8" id="KW-0285">Flavoprotein</keyword>
<gene>
    <name evidence="9" type="ORF">E2C01_044071</name>
</gene>
<evidence type="ECO:0000256" key="2">
    <source>
        <dbReference type="ARBA" id="ARBA00009183"/>
    </source>
</evidence>
<dbReference type="PIRSF" id="PIRSF000332">
    <property type="entry name" value="FMO"/>
    <property type="match status" value="1"/>
</dbReference>
<evidence type="ECO:0000256" key="7">
    <source>
        <dbReference type="ARBA" id="ARBA00023033"/>
    </source>
</evidence>
<evidence type="ECO:0000256" key="3">
    <source>
        <dbReference type="ARBA" id="ARBA00022630"/>
    </source>
</evidence>
<protein>
    <recommendedName>
        <fullName evidence="8">Flavin-containing monooxygenase</fullName>
        <ecNumber evidence="8">1.-.-.-</ecNumber>
    </recommendedName>
</protein>
<dbReference type="InterPro" id="IPR000960">
    <property type="entry name" value="Flavin_mOase"/>
</dbReference>
<evidence type="ECO:0000313" key="10">
    <source>
        <dbReference type="Proteomes" id="UP000324222"/>
    </source>
</evidence>
<comment type="cofactor">
    <cofactor evidence="1 8">
        <name>FAD</name>
        <dbReference type="ChEBI" id="CHEBI:57692"/>
    </cofactor>
</comment>
<keyword evidence="6 8" id="KW-0560">Oxidoreductase</keyword>
<dbReference type="Proteomes" id="UP000324222">
    <property type="component" value="Unassembled WGS sequence"/>
</dbReference>
<dbReference type="SUPFAM" id="SSF51905">
    <property type="entry name" value="FAD/NAD(P)-binding domain"/>
    <property type="match status" value="1"/>
</dbReference>
<dbReference type="GO" id="GO:0004499">
    <property type="term" value="F:N,N-dimethylaniline monooxygenase activity"/>
    <property type="evidence" value="ECO:0007669"/>
    <property type="project" value="InterPro"/>
</dbReference>
<evidence type="ECO:0000256" key="8">
    <source>
        <dbReference type="RuleBase" id="RU361177"/>
    </source>
</evidence>
<keyword evidence="4 8" id="KW-0274">FAD</keyword>
<dbReference type="EC" id="1.-.-.-" evidence="8"/>
<proteinExistence type="inferred from homology"/>
<dbReference type="PANTHER" id="PTHR23023">
    <property type="entry name" value="DIMETHYLANILINE MONOOXYGENASE"/>
    <property type="match status" value="1"/>
</dbReference>